<dbReference type="RefSeq" id="XP_033519617.1">
    <property type="nucleotide sequence ID" value="XM_033672593.1"/>
</dbReference>
<dbReference type="GO" id="GO:0033551">
    <property type="term" value="C:monopolin complex"/>
    <property type="evidence" value="ECO:0007669"/>
    <property type="project" value="InterPro"/>
</dbReference>
<keyword evidence="4" id="KW-1185">Reference proteome</keyword>
<feature type="compositionally biased region" description="Low complexity" evidence="1">
    <location>
        <begin position="473"/>
        <end position="491"/>
    </location>
</feature>
<dbReference type="EMBL" id="ML977517">
    <property type="protein sequence ID" value="KAF2125225.1"/>
    <property type="molecule type" value="Genomic_DNA"/>
</dbReference>
<dbReference type="GO" id="GO:0005730">
    <property type="term" value="C:nucleolus"/>
    <property type="evidence" value="ECO:0007669"/>
    <property type="project" value="TreeGrafter"/>
</dbReference>
<sequence>MSTQIYNFKTALVTGGGGGIGKALSQQLIKDGKKVIIAGRTESNLKTAAKELGAAAYYVLDTGDTSSIPKFVEKLIAEHPDVDCLINNAGVQRPLDINKVEISEFTQKADQEIDINIRGPMHLALHMLPHLRSKSTALIVNVSSSLGFVPFSVMTPVYCGTKAWVHFWSVNLRQQLKDSNVRVVEIAPPMVGTDLHRDKEDPDDNKKEKNPVSLDVGEFIEEVVGKWKEGREMISAGPGNEVVQEWEQGMGKSNVCDDSASEDDMTHDELSALEPTTQAKPAGRKSRTTPAQTKTSAPATKAAAKGRPVARRVSGGSTMGVKKSSKKAPAKSGRKAVAARTNGNASDTEEVDEFDEIQDAAPVEAPKPAKRGRPAKTKKAPEEVEDEEEVADEPAPAKKTRKAPAKETKAKTVTKSKATKRAPVHEPEPETFTIPETQPEPDPDPMDLSESIEVDDMDEIPESMPPPPRPSARRTQPQPSRPRQPSTGPRRAGSASDSERDPALRRKVGDLNKKLEAMTVKYEALRDAATSGRESNFDQLKKRTDQTAKDQDTVIKALRSQLSDLHSRTADLTAMKQQIASLTKETTRLDADNKKLSSALTTAHSESKALSHKLAAARQPTDSSSKPAVPGSAMKPRSTGVVLPGTVEAAKEAQLAKQKVDLYSDLTNLVVLGMRRNDDDEDVYDCLQTGRNGTLHFHLSVAPQDSSSSYEDTEFVYQPLLDEQRDRELLDLLPDYLTEEICFPRGQAAKFYAKVVDCMGRRIVLEDD</sequence>
<dbReference type="SUPFAM" id="SSF51735">
    <property type="entry name" value="NAD(P)-binding Rossmann-fold domains"/>
    <property type="match status" value="1"/>
</dbReference>
<feature type="region of interest" description="Disordered" evidence="1">
    <location>
        <begin position="192"/>
        <end position="211"/>
    </location>
</feature>
<dbReference type="Gene3D" id="3.90.1150.80">
    <property type="match status" value="1"/>
</dbReference>
<gene>
    <name evidence="3" type="ORF">P153DRAFT_426193</name>
</gene>
<dbReference type="InterPro" id="IPR036291">
    <property type="entry name" value="NAD(P)-bd_dom_sf"/>
</dbReference>
<feature type="compositionally biased region" description="Acidic residues" evidence="1">
    <location>
        <begin position="383"/>
        <end position="392"/>
    </location>
</feature>
<feature type="compositionally biased region" description="Acidic residues" evidence="1">
    <location>
        <begin position="439"/>
        <end position="461"/>
    </location>
</feature>
<feature type="region of interest" description="Disordered" evidence="1">
    <location>
        <begin position="527"/>
        <end position="549"/>
    </location>
</feature>
<evidence type="ECO:0000256" key="1">
    <source>
        <dbReference type="SAM" id="MobiDB-lite"/>
    </source>
</evidence>
<dbReference type="FunFam" id="3.90.1150.80:FF:000001">
    <property type="entry name" value="Chromosome segregation protein (Pcs1)"/>
    <property type="match status" value="1"/>
</dbReference>
<dbReference type="GO" id="GO:0051315">
    <property type="term" value="P:attachment of mitotic spindle microtubules to kinetochore"/>
    <property type="evidence" value="ECO:0007669"/>
    <property type="project" value="TreeGrafter"/>
</dbReference>
<feature type="compositionally biased region" description="Basic and acidic residues" evidence="1">
    <location>
        <begin position="535"/>
        <end position="549"/>
    </location>
</feature>
<evidence type="ECO:0000313" key="4">
    <source>
        <dbReference type="Proteomes" id="UP000799771"/>
    </source>
</evidence>
<reference evidence="3" key="1">
    <citation type="journal article" date="2020" name="Stud. Mycol.">
        <title>101 Dothideomycetes genomes: a test case for predicting lifestyles and emergence of pathogens.</title>
        <authorList>
            <person name="Haridas S."/>
            <person name="Albert R."/>
            <person name="Binder M."/>
            <person name="Bloem J."/>
            <person name="Labutti K."/>
            <person name="Salamov A."/>
            <person name="Andreopoulos B."/>
            <person name="Baker S."/>
            <person name="Barry K."/>
            <person name="Bills G."/>
            <person name="Bluhm B."/>
            <person name="Cannon C."/>
            <person name="Castanera R."/>
            <person name="Culley D."/>
            <person name="Daum C."/>
            <person name="Ezra D."/>
            <person name="Gonzalez J."/>
            <person name="Henrissat B."/>
            <person name="Kuo A."/>
            <person name="Liang C."/>
            <person name="Lipzen A."/>
            <person name="Lutzoni F."/>
            <person name="Magnuson J."/>
            <person name="Mondo S."/>
            <person name="Nolan M."/>
            <person name="Ohm R."/>
            <person name="Pangilinan J."/>
            <person name="Park H.-J."/>
            <person name="Ramirez L."/>
            <person name="Alfaro M."/>
            <person name="Sun H."/>
            <person name="Tritt A."/>
            <person name="Yoshinaga Y."/>
            <person name="Zwiers L.-H."/>
            <person name="Turgeon B."/>
            <person name="Goodwin S."/>
            <person name="Spatafora J."/>
            <person name="Crous P."/>
            <person name="Grigoriev I."/>
        </authorList>
    </citation>
    <scope>NUCLEOTIDE SEQUENCE</scope>
    <source>
        <strain evidence="3">CBS 119687</strain>
    </source>
</reference>
<dbReference type="PRINTS" id="PR00081">
    <property type="entry name" value="GDHRDH"/>
</dbReference>
<evidence type="ECO:0000259" key="2">
    <source>
        <dbReference type="Pfam" id="PF12539"/>
    </source>
</evidence>
<feature type="region of interest" description="Disordered" evidence="1">
    <location>
        <begin position="273"/>
        <end position="515"/>
    </location>
</feature>
<feature type="compositionally biased region" description="Basic and acidic residues" evidence="1">
    <location>
        <begin position="497"/>
        <end position="515"/>
    </location>
</feature>
<dbReference type="Gene3D" id="3.40.50.720">
    <property type="entry name" value="NAD(P)-binding Rossmann-like Domain"/>
    <property type="match status" value="1"/>
</dbReference>
<feature type="compositionally biased region" description="Basic residues" evidence="1">
    <location>
        <begin position="323"/>
        <end position="334"/>
    </location>
</feature>
<dbReference type="Proteomes" id="UP000799771">
    <property type="component" value="Unassembled WGS sequence"/>
</dbReference>
<dbReference type="CDD" id="cd23787">
    <property type="entry name" value="RWD_CSM1"/>
    <property type="match status" value="1"/>
</dbReference>
<accession>A0A6A6A1Z5</accession>
<evidence type="ECO:0000313" key="3">
    <source>
        <dbReference type="EMBL" id="KAF2125225.1"/>
    </source>
</evidence>
<dbReference type="GO" id="GO:0045144">
    <property type="term" value="P:meiotic sister chromatid segregation"/>
    <property type="evidence" value="ECO:0007669"/>
    <property type="project" value="TreeGrafter"/>
</dbReference>
<dbReference type="InterPro" id="IPR002347">
    <property type="entry name" value="SDR_fam"/>
</dbReference>
<feature type="compositionally biased region" description="Basic and acidic residues" evidence="1">
    <location>
        <begin position="194"/>
        <end position="210"/>
    </location>
</feature>
<dbReference type="PANTHER" id="PTHR28006:SF1">
    <property type="entry name" value="MONOPOLIN COMPLEX SUBUNIT CSM1"/>
    <property type="match status" value="1"/>
</dbReference>
<name>A0A6A6A1Z5_9PLEO</name>
<dbReference type="GO" id="GO:0072686">
    <property type="term" value="C:mitotic spindle"/>
    <property type="evidence" value="ECO:0007669"/>
    <property type="project" value="TreeGrafter"/>
</dbReference>
<dbReference type="GeneID" id="54413025"/>
<dbReference type="InterPro" id="IPR038608">
    <property type="entry name" value="Csm1/Pcs1_C_sf"/>
</dbReference>
<feature type="compositionally biased region" description="Basic residues" evidence="1">
    <location>
        <begin position="368"/>
        <end position="378"/>
    </location>
</feature>
<feature type="region of interest" description="Disordered" evidence="1">
    <location>
        <begin position="600"/>
        <end position="639"/>
    </location>
</feature>
<organism evidence="3 4">
    <name type="scientific">Dothidotthia symphoricarpi CBS 119687</name>
    <dbReference type="NCBI Taxonomy" id="1392245"/>
    <lineage>
        <taxon>Eukaryota</taxon>
        <taxon>Fungi</taxon>
        <taxon>Dikarya</taxon>
        <taxon>Ascomycota</taxon>
        <taxon>Pezizomycotina</taxon>
        <taxon>Dothideomycetes</taxon>
        <taxon>Pleosporomycetidae</taxon>
        <taxon>Pleosporales</taxon>
        <taxon>Dothidotthiaceae</taxon>
        <taxon>Dothidotthia</taxon>
    </lineage>
</organism>
<dbReference type="PANTHER" id="PTHR28006">
    <property type="entry name" value="MONOPOLIN COMPLEX SUBUNIT CSM1"/>
    <property type="match status" value="1"/>
</dbReference>
<dbReference type="GO" id="GO:1990644">
    <property type="term" value="F:microtubule site clamp"/>
    <property type="evidence" value="ECO:0007669"/>
    <property type="project" value="TreeGrafter"/>
</dbReference>
<feature type="compositionally biased region" description="Acidic residues" evidence="1">
    <location>
        <begin position="347"/>
        <end position="358"/>
    </location>
</feature>
<dbReference type="Pfam" id="PF12539">
    <property type="entry name" value="Csm1"/>
    <property type="match status" value="1"/>
</dbReference>
<dbReference type="InterPro" id="IPR040349">
    <property type="entry name" value="Csm1/Pcs1"/>
</dbReference>
<dbReference type="Pfam" id="PF00106">
    <property type="entry name" value="adh_short"/>
    <property type="match status" value="1"/>
</dbReference>
<feature type="compositionally biased region" description="Basic residues" evidence="1">
    <location>
        <begin position="412"/>
        <end position="422"/>
    </location>
</feature>
<feature type="compositionally biased region" description="Low complexity" evidence="1">
    <location>
        <begin position="288"/>
        <end position="305"/>
    </location>
</feature>
<dbReference type="AlphaFoldDB" id="A0A6A6A1Z5"/>
<dbReference type="GO" id="GO:0034506">
    <property type="term" value="C:chromosome, centromeric core domain"/>
    <property type="evidence" value="ECO:0007669"/>
    <property type="project" value="TreeGrafter"/>
</dbReference>
<dbReference type="OrthoDB" id="37659at2759"/>
<feature type="domain" description="Monopolin complex subunit Csm1/Pcs1 C-terminal" evidence="2">
    <location>
        <begin position="659"/>
        <end position="745"/>
    </location>
</feature>
<protein>
    <recommendedName>
        <fullName evidence="2">Monopolin complex subunit Csm1/Pcs1 C-terminal domain-containing protein</fullName>
    </recommendedName>
</protein>
<proteinExistence type="predicted"/>
<dbReference type="InterPro" id="IPR020981">
    <property type="entry name" value="Csm1/Pcs1_C"/>
</dbReference>